<name>A0ABM1DXP8_PRICU</name>
<keyword evidence="4" id="KW-1133">Transmembrane helix</keyword>
<gene>
    <name evidence="7" type="primary">LOC106807030</name>
</gene>
<dbReference type="Proteomes" id="UP000695022">
    <property type="component" value="Unplaced"/>
</dbReference>
<dbReference type="GeneID" id="106807030"/>
<evidence type="ECO:0000313" key="7">
    <source>
        <dbReference type="RefSeq" id="XP_014664719.1"/>
    </source>
</evidence>
<evidence type="ECO:0000256" key="3">
    <source>
        <dbReference type="RuleBase" id="RU004011"/>
    </source>
</evidence>
<evidence type="ECO:0000259" key="5">
    <source>
        <dbReference type="SMART" id="SM00562"/>
    </source>
</evidence>
<evidence type="ECO:0000256" key="1">
    <source>
        <dbReference type="ARBA" id="ARBA00008142"/>
    </source>
</evidence>
<dbReference type="InterPro" id="IPR036850">
    <property type="entry name" value="NDK-like_dom_sf"/>
</dbReference>
<feature type="domain" description="Nucleoside diphosphate kinase-like" evidence="5">
    <location>
        <begin position="27"/>
        <end position="135"/>
    </location>
</feature>
<keyword evidence="4" id="KW-0472">Membrane</keyword>
<dbReference type="PANTHER" id="PTHR46161:SF1">
    <property type="entry name" value="NUCLEOSIDE DIPHOSPHATE KINASE HOMOLOG 5"/>
    <property type="match status" value="1"/>
</dbReference>
<organism evidence="6 7">
    <name type="scientific">Priapulus caudatus</name>
    <name type="common">Priapulid worm</name>
    <dbReference type="NCBI Taxonomy" id="37621"/>
    <lineage>
        <taxon>Eukaryota</taxon>
        <taxon>Metazoa</taxon>
        <taxon>Ecdysozoa</taxon>
        <taxon>Scalidophora</taxon>
        <taxon>Priapulida</taxon>
        <taxon>Priapulimorpha</taxon>
        <taxon>Priapulimorphida</taxon>
        <taxon>Priapulidae</taxon>
        <taxon>Priapulus</taxon>
    </lineage>
</organism>
<proteinExistence type="inferred from homology"/>
<feature type="transmembrane region" description="Helical" evidence="4">
    <location>
        <begin position="51"/>
        <end position="70"/>
    </location>
</feature>
<dbReference type="PROSITE" id="PS51374">
    <property type="entry name" value="NDPK_LIKE"/>
    <property type="match status" value="1"/>
</dbReference>
<protein>
    <submittedName>
        <fullName evidence="7">Nucleoside diphosphate kinase homolog 5-like</fullName>
    </submittedName>
</protein>
<evidence type="ECO:0000256" key="4">
    <source>
        <dbReference type="SAM" id="Phobius"/>
    </source>
</evidence>
<dbReference type="PRINTS" id="PR01243">
    <property type="entry name" value="NUCDPKINASE"/>
</dbReference>
<comment type="caution">
    <text evidence="2">Lacks conserved residue(s) required for the propagation of feature annotation.</text>
</comment>
<dbReference type="InterPro" id="IPR001564">
    <property type="entry name" value="Nucleoside_diP_kinase"/>
</dbReference>
<sequence length="152" mass="17228">MSKLKSVNLANLAANAKFAWTSKIACDSKRRVQLTPEQTSDFYAEHYGKMFFPNLVTFMSSGPVLALILAQDKAISKWREMIGPTNTQNAREIQPESLRAIYGTDGTRNGVHGSDSFSSAEREIRFFFPERVAYPIMQRRDSLQSVTVLWED</sequence>
<evidence type="ECO:0000313" key="6">
    <source>
        <dbReference type="Proteomes" id="UP000695022"/>
    </source>
</evidence>
<keyword evidence="4" id="KW-0812">Transmembrane</keyword>
<dbReference type="InterPro" id="IPR034907">
    <property type="entry name" value="NDK-like_dom"/>
</dbReference>
<dbReference type="SMART" id="SM00562">
    <property type="entry name" value="NDK"/>
    <property type="match status" value="1"/>
</dbReference>
<dbReference type="RefSeq" id="XP_014664719.1">
    <property type="nucleotide sequence ID" value="XM_014809233.1"/>
</dbReference>
<comment type="similarity">
    <text evidence="1 2 3">Belongs to the NDK family.</text>
</comment>
<evidence type="ECO:0000256" key="2">
    <source>
        <dbReference type="PROSITE-ProRule" id="PRU00706"/>
    </source>
</evidence>
<accession>A0ABM1DXP8</accession>
<keyword evidence="6" id="KW-1185">Reference proteome</keyword>
<reference evidence="7" key="1">
    <citation type="submission" date="2025-08" db="UniProtKB">
        <authorList>
            <consortium name="RefSeq"/>
        </authorList>
    </citation>
    <scope>IDENTIFICATION</scope>
</reference>
<dbReference type="SUPFAM" id="SSF54919">
    <property type="entry name" value="Nucleoside diphosphate kinase, NDK"/>
    <property type="match status" value="1"/>
</dbReference>
<dbReference type="Pfam" id="PF00334">
    <property type="entry name" value="NDK"/>
    <property type="match status" value="1"/>
</dbReference>
<dbReference type="PANTHER" id="PTHR46161">
    <property type="entry name" value="NUCLEOSIDE DIPHOSPHATE KINASE"/>
    <property type="match status" value="1"/>
</dbReference>
<dbReference type="Gene3D" id="3.30.70.141">
    <property type="entry name" value="Nucleoside diphosphate kinase-like domain"/>
    <property type="match status" value="1"/>
</dbReference>